<sequence>MEGSNVVDSPAWWFDKLMYQFEARVPQRWNPDVEVDPRDNDTRRDRLERLWAYYTGRAPLPEVAAGYTDVFRAVMRKARSNYAGMATAAMANRMGFNGVSTGVDSSGGDDLANEIAEVSNLDAEMQDLFGYLFVMSESYGMVVAPKPGSTAAPMIKALDPRSCVGDPDPENPQVLRAFMVRSFDAMFNEERATLFLPGKAYRARKPANPFGGVSFKKWEWTGEPEDIKGIDELGGIPAVRLDNKDGQGEFEPHLDLLDRINDTTLQRIIITWYQSYKQRAIEGDLEGDDDEPMTLEEFRDVFRSDPGALWKVPAGVKFWESTQADLTPIINSKRDDVREFAAVTFTPLHLISPDSANQSAEGASLVREGINHKIKDRRARVAPKIKLLFRMAFAFAGQSERGAKIRLDWGALENNSLADKGSATSQARGVLSDKRILVDIWGYTPLEAEEIITERAAEQILTGSAIQGAGQQQPPTATASVNAPASEFEAALQ</sequence>
<protein>
    <submittedName>
        <fullName evidence="2">Phage portal protein</fullName>
    </submittedName>
</protein>
<feature type="region of interest" description="Disordered" evidence="1">
    <location>
        <begin position="466"/>
        <end position="493"/>
    </location>
</feature>
<dbReference type="EMBL" id="JBFAIH010000031">
    <property type="protein sequence ID" value="MEV0367518.1"/>
    <property type="molecule type" value="Genomic_DNA"/>
</dbReference>
<keyword evidence="3" id="KW-1185">Reference proteome</keyword>
<dbReference type="InterPro" id="IPR021145">
    <property type="entry name" value="Portal_protein_SPP1_Gp6-like"/>
</dbReference>
<dbReference type="Proteomes" id="UP001551658">
    <property type="component" value="Unassembled WGS sequence"/>
</dbReference>
<accession>A0ABV3FIH0</accession>
<gene>
    <name evidence="2" type="ORF">AB0H72_33015</name>
</gene>
<comment type="caution">
    <text evidence="2">The sequence shown here is derived from an EMBL/GenBank/DDBJ whole genome shotgun (WGS) entry which is preliminary data.</text>
</comment>
<proteinExistence type="predicted"/>
<evidence type="ECO:0000313" key="2">
    <source>
        <dbReference type="EMBL" id="MEV0367518.1"/>
    </source>
</evidence>
<name>A0ABV3FIH0_9NOCA</name>
<dbReference type="Pfam" id="PF05133">
    <property type="entry name" value="SPP1_portal"/>
    <property type="match status" value="1"/>
</dbReference>
<evidence type="ECO:0000256" key="1">
    <source>
        <dbReference type="SAM" id="MobiDB-lite"/>
    </source>
</evidence>
<organism evidence="2 3">
    <name type="scientific">Nocardia fusca</name>
    <dbReference type="NCBI Taxonomy" id="941183"/>
    <lineage>
        <taxon>Bacteria</taxon>
        <taxon>Bacillati</taxon>
        <taxon>Actinomycetota</taxon>
        <taxon>Actinomycetes</taxon>
        <taxon>Mycobacteriales</taxon>
        <taxon>Nocardiaceae</taxon>
        <taxon>Nocardia</taxon>
    </lineage>
</organism>
<feature type="compositionally biased region" description="Polar residues" evidence="1">
    <location>
        <begin position="466"/>
        <end position="483"/>
    </location>
</feature>
<reference evidence="2 3" key="1">
    <citation type="submission" date="2024-06" db="EMBL/GenBank/DDBJ databases">
        <title>The Natural Products Discovery Center: Release of the First 8490 Sequenced Strains for Exploring Actinobacteria Biosynthetic Diversity.</title>
        <authorList>
            <person name="Kalkreuter E."/>
            <person name="Kautsar S.A."/>
            <person name="Yang D."/>
            <person name="Bader C.D."/>
            <person name="Teijaro C.N."/>
            <person name="Fluegel L."/>
            <person name="Davis C.M."/>
            <person name="Simpson J.R."/>
            <person name="Lauterbach L."/>
            <person name="Steele A.D."/>
            <person name="Gui C."/>
            <person name="Meng S."/>
            <person name="Li G."/>
            <person name="Viehrig K."/>
            <person name="Ye F."/>
            <person name="Su P."/>
            <person name="Kiefer A.F."/>
            <person name="Nichols A."/>
            <person name="Cepeda A.J."/>
            <person name="Yan W."/>
            <person name="Fan B."/>
            <person name="Jiang Y."/>
            <person name="Adhikari A."/>
            <person name="Zheng C.-J."/>
            <person name="Schuster L."/>
            <person name="Cowan T.M."/>
            <person name="Smanski M.J."/>
            <person name="Chevrette M.G."/>
            <person name="De Carvalho L.P.S."/>
            <person name="Shen B."/>
        </authorList>
    </citation>
    <scope>NUCLEOTIDE SEQUENCE [LARGE SCALE GENOMIC DNA]</scope>
    <source>
        <strain evidence="2 3">NPDC050671</strain>
    </source>
</reference>
<dbReference type="RefSeq" id="WP_357987194.1">
    <property type="nucleotide sequence ID" value="NZ_JBFAIH010000031.1"/>
</dbReference>
<evidence type="ECO:0000313" key="3">
    <source>
        <dbReference type="Proteomes" id="UP001551658"/>
    </source>
</evidence>